<evidence type="ECO:0000313" key="1">
    <source>
        <dbReference type="EMBL" id="AEJ44350.1"/>
    </source>
</evidence>
<reference evidence="2" key="2">
    <citation type="submission" date="2011-06" db="EMBL/GenBank/DDBJ databases">
        <title>The complete genome sequence of Alicyclobacillus acidocaldarius sp. Tc-4-1.</title>
        <authorList>
            <person name="Chen Y."/>
            <person name="He Y."/>
            <person name="Dong Z."/>
            <person name="Hu S."/>
        </authorList>
    </citation>
    <scope>NUCLEOTIDE SEQUENCE [LARGE SCALE GENOMIC DNA]</scope>
    <source>
        <strain evidence="2">Tc-4-1</strain>
    </source>
</reference>
<dbReference type="HOGENOM" id="CLU_2930861_0_0_9"/>
<name>F8IGZ6_ALIAT</name>
<accession>F8IGZ6</accession>
<gene>
    <name evidence="1" type="ordered locus">TC41_2451</name>
</gene>
<dbReference type="AlphaFoldDB" id="F8IGZ6"/>
<dbReference type="KEGG" id="aad:TC41_2451"/>
<dbReference type="Gene3D" id="3.40.50.300">
    <property type="entry name" value="P-loop containing nucleotide triphosphate hydrolases"/>
    <property type="match status" value="1"/>
</dbReference>
<evidence type="ECO:0008006" key="3">
    <source>
        <dbReference type="Google" id="ProtNLM"/>
    </source>
</evidence>
<evidence type="ECO:0000313" key="2">
    <source>
        <dbReference type="Proteomes" id="UP000000292"/>
    </source>
</evidence>
<dbReference type="STRING" id="1048834.TC41_2451"/>
<dbReference type="eggNOG" id="COG1061">
    <property type="taxonomic scope" value="Bacteria"/>
</dbReference>
<proteinExistence type="predicted"/>
<dbReference type="Proteomes" id="UP000000292">
    <property type="component" value="Chromosome"/>
</dbReference>
<protein>
    <recommendedName>
        <fullName evidence="3">Helicase C-terminal domain-containing protein</fullName>
    </recommendedName>
</protein>
<reference evidence="1 2" key="1">
    <citation type="journal article" date="2011" name="J. Bacteriol.">
        <title>Complete Genome Sequence of Alicyclobacillus acidocaldarius Strain Tc-4-1.</title>
        <authorList>
            <person name="Chen Y."/>
            <person name="He Y."/>
            <person name="Zhang B."/>
            <person name="Yang J."/>
            <person name="Li W."/>
            <person name="Dong Z."/>
            <person name="Hu S."/>
        </authorList>
    </citation>
    <scope>NUCLEOTIDE SEQUENCE [LARGE SCALE GENOMIC DNA]</scope>
    <source>
        <strain evidence="1 2">Tc-4-1</strain>
    </source>
</reference>
<dbReference type="EMBL" id="CP002902">
    <property type="protein sequence ID" value="AEJ44350.1"/>
    <property type="molecule type" value="Genomic_DNA"/>
</dbReference>
<sequence>MDGTMSMRERAKLLRCLETLTDREGNSVDHVLITNARVLTEGIDVPDLDAVVFLEPRRAG</sequence>
<dbReference type="InterPro" id="IPR027417">
    <property type="entry name" value="P-loop_NTPase"/>
</dbReference>
<dbReference type="SUPFAM" id="SSF52540">
    <property type="entry name" value="P-loop containing nucleoside triphosphate hydrolases"/>
    <property type="match status" value="1"/>
</dbReference>
<organism evidence="1 2">
    <name type="scientific">Alicyclobacillus acidocaldarius (strain Tc-4-1)</name>
    <name type="common">Bacillus acidocaldarius</name>
    <dbReference type="NCBI Taxonomy" id="1048834"/>
    <lineage>
        <taxon>Bacteria</taxon>
        <taxon>Bacillati</taxon>
        <taxon>Bacillota</taxon>
        <taxon>Bacilli</taxon>
        <taxon>Bacillales</taxon>
        <taxon>Alicyclobacillaceae</taxon>
        <taxon>Alicyclobacillus</taxon>
    </lineage>
</organism>